<dbReference type="PROSITE" id="PS01060">
    <property type="entry name" value="FLIP_1"/>
    <property type="match status" value="1"/>
</dbReference>
<dbReference type="GO" id="GO:0005886">
    <property type="term" value="C:plasma membrane"/>
    <property type="evidence" value="ECO:0007669"/>
    <property type="project" value="UniProtKB-SubCell"/>
</dbReference>
<keyword evidence="4 12" id="KW-1003">Cell membrane</keyword>
<evidence type="ECO:0000256" key="3">
    <source>
        <dbReference type="ARBA" id="ARBA00022448"/>
    </source>
</evidence>
<keyword evidence="11 12" id="KW-1006">Bacterial flagellum protein export</keyword>
<dbReference type="GO" id="GO:0009425">
    <property type="term" value="C:bacterial-type flagellum basal body"/>
    <property type="evidence" value="ECO:0007669"/>
    <property type="project" value="UniProtKB-SubCell"/>
</dbReference>
<evidence type="ECO:0000256" key="8">
    <source>
        <dbReference type="ARBA" id="ARBA00022989"/>
    </source>
</evidence>
<sequence length="255" mass="27811">MMRRSLFSVMRWLPRALVGALVLVPLWAQAQALPAFTSTPAVGGGTEYSLSVQTLLFMTALVFLPAMLLMMTAFTRIVIVLSLLKQALGTTTVPPSQVIVGLSLFLTFFVMSPVLNQVNDVAVKPLMDNKISMQQALQSGAAPLRTFMLGQTRQEDLALFVKLSGHKALDKPEDTPMTLLIPAFVTSELKTAFQIGFVIFIPFLIIDMVVAAVLMSMGMMMLSPVTVSFPLKLMLFVLVGGWELVIGSLVQSFSH</sequence>
<dbReference type="AlphaFoldDB" id="A0A0K6HZZ4"/>
<feature type="transmembrane region" description="Helical" evidence="12">
    <location>
        <begin position="96"/>
        <end position="115"/>
    </location>
</feature>
<evidence type="ECO:0000256" key="9">
    <source>
        <dbReference type="ARBA" id="ARBA00023136"/>
    </source>
</evidence>
<dbReference type="PANTHER" id="PTHR30587">
    <property type="entry name" value="FLAGELLAR BIOSYNTHETIC PROTEIN FLIP"/>
    <property type="match status" value="1"/>
</dbReference>
<feature type="transmembrane region" description="Helical" evidence="12">
    <location>
        <begin position="192"/>
        <end position="217"/>
    </location>
</feature>
<evidence type="ECO:0000313" key="13">
    <source>
        <dbReference type="EMBL" id="CUA96582.1"/>
    </source>
</evidence>
<dbReference type="Pfam" id="PF00813">
    <property type="entry name" value="FliP"/>
    <property type="match status" value="1"/>
</dbReference>
<keyword evidence="8 12" id="KW-1133">Transmembrane helix</keyword>
<reference evidence="14" key="1">
    <citation type="submission" date="2015-08" db="EMBL/GenBank/DDBJ databases">
        <authorList>
            <person name="Varghese N."/>
        </authorList>
    </citation>
    <scope>NUCLEOTIDE SEQUENCE [LARGE SCALE GENOMIC DNA]</scope>
    <source>
        <strain evidence="14">DSM 18181</strain>
    </source>
</reference>
<keyword evidence="13" id="KW-0969">Cilium</keyword>
<evidence type="ECO:0000256" key="1">
    <source>
        <dbReference type="ARBA" id="ARBA00006257"/>
    </source>
</evidence>
<protein>
    <recommendedName>
        <fullName evidence="2 12">Flagellar biosynthetic protein FliP</fullName>
    </recommendedName>
</protein>
<dbReference type="PANTHER" id="PTHR30587:SF0">
    <property type="entry name" value="FLAGELLAR BIOSYNTHETIC PROTEIN FLIP"/>
    <property type="match status" value="1"/>
</dbReference>
<keyword evidence="7 12" id="KW-0653">Protein transport</keyword>
<comment type="similarity">
    <text evidence="1 12">Belongs to the FliP/MopC/SpaP family.</text>
</comment>
<organism evidence="13 14">
    <name type="scientific">Thiomonas bhubaneswarensis</name>
    <dbReference type="NCBI Taxonomy" id="339866"/>
    <lineage>
        <taxon>Bacteria</taxon>
        <taxon>Pseudomonadati</taxon>
        <taxon>Pseudomonadota</taxon>
        <taxon>Betaproteobacteria</taxon>
        <taxon>Burkholderiales</taxon>
        <taxon>Thiomonas</taxon>
    </lineage>
</organism>
<dbReference type="GO" id="GO:0044781">
    <property type="term" value="P:bacterial-type flagellum organization"/>
    <property type="evidence" value="ECO:0007669"/>
    <property type="project" value="UniProtKB-UniRule"/>
</dbReference>
<feature type="transmembrane region" description="Helical" evidence="12">
    <location>
        <begin position="56"/>
        <end position="84"/>
    </location>
</feature>
<keyword evidence="13" id="KW-0966">Cell projection</keyword>
<dbReference type="PRINTS" id="PR00951">
    <property type="entry name" value="FLGBIOSNFLIP"/>
</dbReference>
<evidence type="ECO:0000313" key="14">
    <source>
        <dbReference type="Proteomes" id="UP000183649"/>
    </source>
</evidence>
<dbReference type="STRING" id="339866.GCA_001418255_01434"/>
<evidence type="ECO:0000256" key="12">
    <source>
        <dbReference type="RuleBase" id="RU362069"/>
    </source>
</evidence>
<keyword evidence="3 12" id="KW-0813">Transport</keyword>
<evidence type="ECO:0000256" key="2">
    <source>
        <dbReference type="ARBA" id="ARBA00021714"/>
    </source>
</evidence>
<dbReference type="GO" id="GO:0009306">
    <property type="term" value="P:protein secretion"/>
    <property type="evidence" value="ECO:0007669"/>
    <property type="project" value="UniProtKB-UniRule"/>
</dbReference>
<dbReference type="NCBIfam" id="NF009438">
    <property type="entry name" value="PRK12797.1"/>
    <property type="match status" value="1"/>
</dbReference>
<keyword evidence="13" id="KW-0282">Flagellum</keyword>
<dbReference type="InterPro" id="IPR005837">
    <property type="entry name" value="FliP"/>
</dbReference>
<evidence type="ECO:0000256" key="11">
    <source>
        <dbReference type="ARBA" id="ARBA00023225"/>
    </source>
</evidence>
<proteinExistence type="inferred from homology"/>
<evidence type="ECO:0000256" key="7">
    <source>
        <dbReference type="ARBA" id="ARBA00022927"/>
    </source>
</evidence>
<dbReference type="Proteomes" id="UP000183649">
    <property type="component" value="Unassembled WGS sequence"/>
</dbReference>
<dbReference type="RefSeq" id="WP_174514705.1">
    <property type="nucleotide sequence ID" value="NZ_CYHF01000004.1"/>
</dbReference>
<comment type="function">
    <text evidence="12">Plays a role in the flagellum-specific transport system.</text>
</comment>
<feature type="transmembrane region" description="Helical" evidence="12">
    <location>
        <begin position="229"/>
        <end position="250"/>
    </location>
</feature>
<keyword evidence="5 12" id="KW-0812">Transmembrane</keyword>
<keyword evidence="14" id="KW-1185">Reference proteome</keyword>
<dbReference type="EMBL" id="CYHF01000004">
    <property type="protein sequence ID" value="CUA96582.1"/>
    <property type="molecule type" value="Genomic_DNA"/>
</dbReference>
<keyword evidence="6 12" id="KW-1005">Bacterial flagellum biogenesis</keyword>
<evidence type="ECO:0000256" key="4">
    <source>
        <dbReference type="ARBA" id="ARBA00022475"/>
    </source>
</evidence>
<dbReference type="InterPro" id="IPR005838">
    <property type="entry name" value="T3SS_IM_P"/>
</dbReference>
<gene>
    <name evidence="12" type="primary">fliP</name>
    <name evidence="13" type="ORF">Ga0061069_104204</name>
</gene>
<accession>A0A0K6HZZ4</accession>
<dbReference type="PROSITE" id="PS01061">
    <property type="entry name" value="FLIP_2"/>
    <property type="match status" value="1"/>
</dbReference>
<keyword evidence="9 12" id="KW-0472">Membrane</keyword>
<keyword evidence="10" id="KW-0975">Bacterial flagellum</keyword>
<dbReference type="PRINTS" id="PR01302">
    <property type="entry name" value="TYPE3IMPPROT"/>
</dbReference>
<evidence type="ECO:0000256" key="6">
    <source>
        <dbReference type="ARBA" id="ARBA00022795"/>
    </source>
</evidence>
<comment type="subcellular location">
    <subcellularLocation>
        <location evidence="12">Cell membrane</location>
        <topology evidence="12">Multi-pass membrane protein</topology>
    </subcellularLocation>
    <subcellularLocation>
        <location evidence="12">Bacterial flagellum basal body</location>
    </subcellularLocation>
</comment>
<dbReference type="NCBIfam" id="TIGR01103">
    <property type="entry name" value="fliP"/>
    <property type="match status" value="1"/>
</dbReference>
<evidence type="ECO:0000256" key="10">
    <source>
        <dbReference type="ARBA" id="ARBA00023143"/>
    </source>
</evidence>
<name>A0A0K6HZZ4_9BURK</name>
<evidence type="ECO:0000256" key="5">
    <source>
        <dbReference type="ARBA" id="ARBA00022692"/>
    </source>
</evidence>